<organism evidence="1 2">
    <name type="scientific">Allopontixanthobacter sediminis</name>
    <dbReference type="NCBI Taxonomy" id="1689985"/>
    <lineage>
        <taxon>Bacteria</taxon>
        <taxon>Pseudomonadati</taxon>
        <taxon>Pseudomonadota</taxon>
        <taxon>Alphaproteobacteria</taxon>
        <taxon>Sphingomonadales</taxon>
        <taxon>Erythrobacteraceae</taxon>
        <taxon>Allopontixanthobacter</taxon>
    </lineage>
</organism>
<proteinExistence type="predicted"/>
<protein>
    <recommendedName>
        <fullName evidence="3">Rho termination factor N-terminal domain-containing protein</fullName>
    </recommendedName>
</protein>
<evidence type="ECO:0000313" key="1">
    <source>
        <dbReference type="EMBL" id="MXP42978.1"/>
    </source>
</evidence>
<gene>
    <name evidence="1" type="ORF">GRI65_00745</name>
</gene>
<dbReference type="RefSeq" id="WP_160754632.1">
    <property type="nucleotide sequence ID" value="NZ_WTYL01000001.1"/>
</dbReference>
<reference evidence="1 2" key="1">
    <citation type="submission" date="2019-12" db="EMBL/GenBank/DDBJ databases">
        <title>Genomic-based taxomic classification of the family Erythrobacteraceae.</title>
        <authorList>
            <person name="Xu L."/>
        </authorList>
    </citation>
    <scope>NUCLEOTIDE SEQUENCE [LARGE SCALE GENOMIC DNA]</scope>
    <source>
        <strain evidence="1 2">KCTC 42453</strain>
    </source>
</reference>
<accession>A0A845AYF8</accession>
<evidence type="ECO:0008006" key="3">
    <source>
        <dbReference type="Google" id="ProtNLM"/>
    </source>
</evidence>
<dbReference type="OrthoDB" id="7605636at2"/>
<evidence type="ECO:0000313" key="2">
    <source>
        <dbReference type="Proteomes" id="UP000431922"/>
    </source>
</evidence>
<dbReference type="EMBL" id="WTYL01000001">
    <property type="protein sequence ID" value="MXP42978.1"/>
    <property type="molecule type" value="Genomic_DNA"/>
</dbReference>
<name>A0A845AYF8_9SPHN</name>
<keyword evidence="2" id="KW-1185">Reference proteome</keyword>
<comment type="caution">
    <text evidence="1">The sequence shown here is derived from an EMBL/GenBank/DDBJ whole genome shotgun (WGS) entry which is preliminary data.</text>
</comment>
<dbReference type="Proteomes" id="UP000431922">
    <property type="component" value="Unassembled WGS sequence"/>
</dbReference>
<sequence length="96" mass="9910">MAKHALTNATDGPKSVNSLTGTVVIAAGASEEVDLSEAEFISAKATGWFADDGDTELADMKVADLKALAESEGIDLGDATKKDDIISAIELAREAE</sequence>
<dbReference type="AlphaFoldDB" id="A0A845AYF8"/>